<sequence length="412" mass="44492">MASQLHRVIEFSRWLDSSWCLLGSKLRFNKKAFELEKYLNLSFLHSHLGKIPQTLSTRLLQFLIFLTLFLEKTKSNYNNDLTTHAARHSIPSHHSSILYYHTTLTHKTSTPRQNKPNMNSTRSFSSPASQTAVAISPLGKENTPVSSVNGVAGTSHGKNPSNINQPLPRHHSVDRMMSTPPAKPSRTRSSPSSTGLVKGEDETRRRRGNSLARSLPGPFSRLFHLDDKEADNGDGLDFSCCGEAPLRPPRRAGWLGTLEEALPSRAAGKADVAVSGQISQASGALGVLGSPWCPDNSRGQERDLAAATSPFGESLPPLASSGSSPASAEASLASPSYFRGRRIVGGSPDDYVASKETSHTCYSTPPRKNLAKGFGASNAGPAHRLKISIDSISAPILRDVNTSAMNVPKKHK</sequence>
<dbReference type="AlphaFoldDB" id="F4S602"/>
<feature type="region of interest" description="Disordered" evidence="1">
    <location>
        <begin position="309"/>
        <end position="329"/>
    </location>
</feature>
<dbReference type="Proteomes" id="UP000001072">
    <property type="component" value="Unassembled WGS sequence"/>
</dbReference>
<feature type="region of interest" description="Disordered" evidence="1">
    <location>
        <begin position="107"/>
        <end position="217"/>
    </location>
</feature>
<evidence type="ECO:0000256" key="1">
    <source>
        <dbReference type="SAM" id="MobiDB-lite"/>
    </source>
</evidence>
<organism evidence="3">
    <name type="scientific">Melampsora larici-populina (strain 98AG31 / pathotype 3-4-7)</name>
    <name type="common">Poplar leaf rust fungus</name>
    <dbReference type="NCBI Taxonomy" id="747676"/>
    <lineage>
        <taxon>Eukaryota</taxon>
        <taxon>Fungi</taxon>
        <taxon>Dikarya</taxon>
        <taxon>Basidiomycota</taxon>
        <taxon>Pucciniomycotina</taxon>
        <taxon>Pucciniomycetes</taxon>
        <taxon>Pucciniales</taxon>
        <taxon>Melampsoraceae</taxon>
        <taxon>Melampsora</taxon>
    </lineage>
</organism>
<dbReference type="VEuPathDB" id="FungiDB:MELLADRAFT_93988"/>
<feature type="compositionally biased region" description="Low complexity" evidence="1">
    <location>
        <begin position="312"/>
        <end position="329"/>
    </location>
</feature>
<dbReference type="EMBL" id="GL883153">
    <property type="protein sequence ID" value="EGF99849.1"/>
    <property type="molecule type" value="Genomic_DNA"/>
</dbReference>
<dbReference type="InParanoid" id="F4S602"/>
<dbReference type="OrthoDB" id="10607467at2759"/>
<reference evidence="3" key="1">
    <citation type="journal article" date="2011" name="Proc. Natl. Acad. Sci. U.S.A.">
        <title>Obligate biotrophy features unraveled by the genomic analysis of rust fungi.</title>
        <authorList>
            <person name="Duplessis S."/>
            <person name="Cuomo C.A."/>
            <person name="Lin Y.-C."/>
            <person name="Aerts A."/>
            <person name="Tisserant E."/>
            <person name="Veneault-Fourrey C."/>
            <person name="Joly D.L."/>
            <person name="Hacquard S."/>
            <person name="Amselem J."/>
            <person name="Cantarel B.L."/>
            <person name="Chiu R."/>
            <person name="Coutinho P.M."/>
            <person name="Feau N."/>
            <person name="Field M."/>
            <person name="Frey P."/>
            <person name="Gelhaye E."/>
            <person name="Goldberg J."/>
            <person name="Grabherr M.G."/>
            <person name="Kodira C.D."/>
            <person name="Kohler A."/>
            <person name="Kuees U."/>
            <person name="Lindquist E.A."/>
            <person name="Lucas S.M."/>
            <person name="Mago R."/>
            <person name="Mauceli E."/>
            <person name="Morin E."/>
            <person name="Murat C."/>
            <person name="Pangilinan J.L."/>
            <person name="Park R."/>
            <person name="Pearson M."/>
            <person name="Quesneville H."/>
            <person name="Rouhier N."/>
            <person name="Sakthikumar S."/>
            <person name="Salamov A.A."/>
            <person name="Schmutz J."/>
            <person name="Selles B."/>
            <person name="Shapiro H."/>
            <person name="Tanguay P."/>
            <person name="Tuskan G.A."/>
            <person name="Henrissat B."/>
            <person name="Van de Peer Y."/>
            <person name="Rouze P."/>
            <person name="Ellis J.G."/>
            <person name="Dodds P.N."/>
            <person name="Schein J.E."/>
            <person name="Zhong S."/>
            <person name="Hamelin R.C."/>
            <person name="Grigoriev I.V."/>
            <person name="Szabo L.J."/>
            <person name="Martin F."/>
        </authorList>
    </citation>
    <scope>NUCLEOTIDE SEQUENCE [LARGE SCALE GENOMIC DNA]</scope>
    <source>
        <strain evidence="3">98AG31 / pathotype 3-4-7</strain>
    </source>
</reference>
<dbReference type="HOGENOM" id="CLU_667446_0_0_1"/>
<proteinExistence type="predicted"/>
<keyword evidence="3" id="KW-1185">Reference proteome</keyword>
<evidence type="ECO:0000313" key="3">
    <source>
        <dbReference type="Proteomes" id="UP000001072"/>
    </source>
</evidence>
<dbReference type="KEGG" id="mlr:MELLADRAFT_93988"/>
<feature type="region of interest" description="Disordered" evidence="1">
    <location>
        <begin position="348"/>
        <end position="377"/>
    </location>
</feature>
<feature type="compositionally biased region" description="Polar residues" evidence="1">
    <location>
        <begin position="107"/>
        <end position="133"/>
    </location>
</feature>
<accession>F4S602</accession>
<dbReference type="RefSeq" id="XP_007416845.1">
    <property type="nucleotide sequence ID" value="XM_007416783.1"/>
</dbReference>
<protein>
    <submittedName>
        <fullName evidence="2">Uncharacterized protein</fullName>
    </submittedName>
</protein>
<gene>
    <name evidence="2" type="ORF">MELLADRAFT_93988</name>
</gene>
<evidence type="ECO:0000313" key="2">
    <source>
        <dbReference type="EMBL" id="EGF99849.1"/>
    </source>
</evidence>
<feature type="compositionally biased region" description="Polar residues" evidence="1">
    <location>
        <begin position="156"/>
        <end position="165"/>
    </location>
</feature>
<name>F4S602_MELLP</name>
<dbReference type="GeneID" id="18936757"/>